<accession>A0A9D2GG29</accession>
<name>A0A9D2GG29_9FIRM</name>
<reference evidence="1" key="2">
    <citation type="submission" date="2021-04" db="EMBL/GenBank/DDBJ databases">
        <authorList>
            <person name="Gilroy R."/>
        </authorList>
    </citation>
    <scope>NUCLEOTIDE SEQUENCE</scope>
    <source>
        <strain evidence="1">ChiBcec1-1093</strain>
    </source>
</reference>
<dbReference type="PANTHER" id="PTHR43434">
    <property type="entry name" value="PHOSPHOGLYCOLATE PHOSPHATASE"/>
    <property type="match status" value="1"/>
</dbReference>
<dbReference type="Proteomes" id="UP000824101">
    <property type="component" value="Unassembled WGS sequence"/>
</dbReference>
<dbReference type="InterPro" id="IPR006439">
    <property type="entry name" value="HAD-SF_hydro_IA"/>
</dbReference>
<dbReference type="GO" id="GO:0005829">
    <property type="term" value="C:cytosol"/>
    <property type="evidence" value="ECO:0007669"/>
    <property type="project" value="TreeGrafter"/>
</dbReference>
<dbReference type="SFLD" id="SFLDS00003">
    <property type="entry name" value="Haloacid_Dehalogenase"/>
    <property type="match status" value="1"/>
</dbReference>
<gene>
    <name evidence="1" type="ORF">IAA17_00565</name>
</gene>
<dbReference type="InterPro" id="IPR050155">
    <property type="entry name" value="HAD-like_hydrolase_sf"/>
</dbReference>
<dbReference type="InterPro" id="IPR023214">
    <property type="entry name" value="HAD_sf"/>
</dbReference>
<dbReference type="InterPro" id="IPR023198">
    <property type="entry name" value="PGP-like_dom2"/>
</dbReference>
<comment type="caution">
    <text evidence="1">The sequence shown here is derived from an EMBL/GenBank/DDBJ whole genome shotgun (WGS) entry which is preliminary data.</text>
</comment>
<dbReference type="Gene3D" id="3.40.50.1000">
    <property type="entry name" value="HAD superfamily/HAD-like"/>
    <property type="match status" value="1"/>
</dbReference>
<dbReference type="GO" id="GO:0006281">
    <property type="term" value="P:DNA repair"/>
    <property type="evidence" value="ECO:0007669"/>
    <property type="project" value="TreeGrafter"/>
</dbReference>
<proteinExistence type="predicted"/>
<dbReference type="Gene3D" id="1.10.150.240">
    <property type="entry name" value="Putative phosphatase, domain 2"/>
    <property type="match status" value="1"/>
</dbReference>
<organism evidence="1 2">
    <name type="scientific">Candidatus Lachnoclostridium stercorigallinarum</name>
    <dbReference type="NCBI Taxonomy" id="2838634"/>
    <lineage>
        <taxon>Bacteria</taxon>
        <taxon>Bacillati</taxon>
        <taxon>Bacillota</taxon>
        <taxon>Clostridia</taxon>
        <taxon>Lachnospirales</taxon>
        <taxon>Lachnospiraceae</taxon>
    </lineage>
</organism>
<evidence type="ECO:0000313" key="1">
    <source>
        <dbReference type="EMBL" id="HIZ78272.1"/>
    </source>
</evidence>
<dbReference type="InterPro" id="IPR041492">
    <property type="entry name" value="HAD_2"/>
</dbReference>
<dbReference type="Pfam" id="PF13419">
    <property type="entry name" value="HAD_2"/>
    <property type="match status" value="1"/>
</dbReference>
<dbReference type="PROSITE" id="PS01228">
    <property type="entry name" value="COF_1"/>
    <property type="match status" value="1"/>
</dbReference>
<dbReference type="AlphaFoldDB" id="A0A9D2GG29"/>
<dbReference type="SFLD" id="SFLDG01129">
    <property type="entry name" value="C1.5:_HAD__Beta-PGM__Phosphata"/>
    <property type="match status" value="1"/>
</dbReference>
<dbReference type="GO" id="GO:0008967">
    <property type="term" value="F:phosphoglycolate phosphatase activity"/>
    <property type="evidence" value="ECO:0007669"/>
    <property type="project" value="TreeGrafter"/>
</dbReference>
<evidence type="ECO:0000313" key="2">
    <source>
        <dbReference type="Proteomes" id="UP000824101"/>
    </source>
</evidence>
<dbReference type="NCBIfam" id="TIGR01549">
    <property type="entry name" value="HAD-SF-IA-v1"/>
    <property type="match status" value="1"/>
</dbReference>
<dbReference type="PANTHER" id="PTHR43434:SF26">
    <property type="entry name" value="PYROPHOSPHATASE PPAX"/>
    <property type="match status" value="1"/>
</dbReference>
<dbReference type="EMBL" id="DXBC01000011">
    <property type="protein sequence ID" value="HIZ78272.1"/>
    <property type="molecule type" value="Genomic_DNA"/>
</dbReference>
<protein>
    <submittedName>
        <fullName evidence="1">HAD family hydrolase</fullName>
    </submittedName>
</protein>
<dbReference type="InterPro" id="IPR036412">
    <property type="entry name" value="HAD-like_sf"/>
</dbReference>
<sequence>MKRFKAVIYDIDGTILNTLNMNMYPLIRIIREETGQEWSFEQVLRFVPYPGMKVMEELGVKDPERVYARWVKYVNEYEEGATLYEGFEEVFPKLGARFLQAVVSAKTREQYRIDFCSKGLDRYMAAAVLEGDTEKHKPDPEPLLECASRLGILPEEAVYVGDAGSDQEAARRAGMTFAYARWGRVEVPGNGLSREQVLVDGGFVFERPLDLLELLKYAW</sequence>
<reference evidence="1" key="1">
    <citation type="journal article" date="2021" name="PeerJ">
        <title>Extensive microbial diversity within the chicken gut microbiome revealed by metagenomics and culture.</title>
        <authorList>
            <person name="Gilroy R."/>
            <person name="Ravi A."/>
            <person name="Getino M."/>
            <person name="Pursley I."/>
            <person name="Horton D.L."/>
            <person name="Alikhan N.F."/>
            <person name="Baker D."/>
            <person name="Gharbi K."/>
            <person name="Hall N."/>
            <person name="Watson M."/>
            <person name="Adriaenssens E.M."/>
            <person name="Foster-Nyarko E."/>
            <person name="Jarju S."/>
            <person name="Secka A."/>
            <person name="Antonio M."/>
            <person name="Oren A."/>
            <person name="Chaudhuri R.R."/>
            <person name="La Ragione R."/>
            <person name="Hildebrand F."/>
            <person name="Pallen M.J."/>
        </authorList>
    </citation>
    <scope>NUCLEOTIDE SEQUENCE</scope>
    <source>
        <strain evidence="1">ChiBcec1-1093</strain>
    </source>
</reference>
<dbReference type="SUPFAM" id="SSF56784">
    <property type="entry name" value="HAD-like"/>
    <property type="match status" value="1"/>
</dbReference>
<keyword evidence="1" id="KW-0378">Hydrolase</keyword>